<comment type="subcellular location">
    <subcellularLocation>
        <location evidence="1">Membrane</location>
        <topology evidence="1">Multi-pass membrane protein</topology>
    </subcellularLocation>
</comment>
<evidence type="ECO:0000313" key="9">
    <source>
        <dbReference type="EMBL" id="PJF17528.1"/>
    </source>
</evidence>
<keyword evidence="4 7" id="KW-0812">Transmembrane</keyword>
<feature type="transmembrane region" description="Helical" evidence="7">
    <location>
        <begin position="121"/>
        <end position="141"/>
    </location>
</feature>
<evidence type="ECO:0000256" key="3">
    <source>
        <dbReference type="ARBA" id="ARBA00022448"/>
    </source>
</evidence>
<feature type="transmembrane region" description="Helical" evidence="7">
    <location>
        <begin position="21"/>
        <end position="40"/>
    </location>
</feature>
<feature type="transmembrane region" description="Helical" evidence="7">
    <location>
        <begin position="249"/>
        <end position="269"/>
    </location>
</feature>
<organism evidence="9 10">
    <name type="scientific">Paramicrosporidium saccamoebae</name>
    <dbReference type="NCBI Taxonomy" id="1246581"/>
    <lineage>
        <taxon>Eukaryota</taxon>
        <taxon>Fungi</taxon>
        <taxon>Fungi incertae sedis</taxon>
        <taxon>Cryptomycota</taxon>
        <taxon>Cryptomycota incertae sedis</taxon>
        <taxon>Paramicrosporidium</taxon>
    </lineage>
</organism>
<keyword evidence="10" id="KW-1185">Reference proteome</keyword>
<feature type="transmembrane region" description="Helical" evidence="7">
    <location>
        <begin position="191"/>
        <end position="210"/>
    </location>
</feature>
<dbReference type="SMART" id="SM01017">
    <property type="entry name" value="Arrestin_C"/>
    <property type="match status" value="2"/>
</dbReference>
<dbReference type="STRING" id="1246581.A0A2H9TIF3"/>
<feature type="transmembrane region" description="Helical" evidence="7">
    <location>
        <begin position="281"/>
        <end position="298"/>
    </location>
</feature>
<evidence type="ECO:0000256" key="2">
    <source>
        <dbReference type="ARBA" id="ARBA00007965"/>
    </source>
</evidence>
<feature type="transmembrane region" description="Helical" evidence="7">
    <location>
        <begin position="318"/>
        <end position="341"/>
    </location>
</feature>
<evidence type="ECO:0000259" key="8">
    <source>
        <dbReference type="SMART" id="SM01017"/>
    </source>
</evidence>
<evidence type="ECO:0000256" key="4">
    <source>
        <dbReference type="ARBA" id="ARBA00022692"/>
    </source>
</evidence>
<dbReference type="PRINTS" id="PR01130">
    <property type="entry name" value="DERENTRNSPRT"/>
</dbReference>
<dbReference type="GO" id="GO:0034257">
    <property type="term" value="F:nicotinamide riboside transmembrane transporter activity"/>
    <property type="evidence" value="ECO:0007669"/>
    <property type="project" value="TreeGrafter"/>
</dbReference>
<proteinExistence type="inferred from homology"/>
<keyword evidence="3" id="KW-0813">Transport</keyword>
<dbReference type="EMBL" id="MTSL01000169">
    <property type="protein sequence ID" value="PJF17528.1"/>
    <property type="molecule type" value="Genomic_DNA"/>
</dbReference>
<name>A0A2H9TIF3_9FUNG</name>
<evidence type="ECO:0000256" key="7">
    <source>
        <dbReference type="SAM" id="Phobius"/>
    </source>
</evidence>
<feature type="domain" description="Arrestin C-terminal-like" evidence="8">
    <location>
        <begin position="489"/>
        <end position="624"/>
    </location>
</feature>
<sequence>MSGDKNTLETEENSALASSKWSYASFILFGLAQLTPWNIYIKTVPYFRERLGDAPYAPLVSSYISSSFTIFNFLAMLILVVLRFDELFLNTPQRITIALTGNAALMLVMAIIISIDMSNNAIFGCIVGITAMAGGFTACMIKGMLGMTAGFPPALTPALLAGQAVAGLLSSIANIITKSAGSKGQGTTGPIIYFLVGATVLASAQIVFILNCRHSPFFRHHLGLGTKVVQAVRRAPTAIVKDVFGRIRWFAFGILLVLGITISIFATFLTSPRRFLAPDDGMLALYYVPLIFIIYDAGDFLGRWLPAFSLLAGHPKSLFVQVSPWLRAVVFIPLFIFFAPVTIGRTVSDPTGVFSLGSADLFYAVLTFTFGVSNGYCCTALLMHAPSLAISGRSTLTVNDTTINVESRWEREACGSVMGLFLTTGLLLGSVSSFLWQATGIWNSLACKYIATRKVYMLRHAVQITKLTNGVNRWIVYMPWILALIGCMKTGEVDLKVELPRTYFAENETVKGTAEIYTSCPVKFESAELAWLTQSCVSYEDGDERSTLQNIVHEISEVSGKTVEGLVKVPLEWEVPEATPASVEGDMAERLSVYTMLVVTLRLGAPYGTSIVKEYPIKIISRPKRLEKGLTGGILQSVEFPLRGCFTSGTAAAHLEMACTTFTAGDRVAATVIVDLHDSRLAVHGVSLAIKRIVFMKSEGTEEGVVNEHELFEGPMTGSIGPRQRSVVTVSTIIPEEAFVSDIESESVCISHFALFLFYCPGGYEVETEIPICLIRPEAKL</sequence>
<comment type="similarity">
    <text evidence="2">Belongs to the SLC29A/ENT transporter (TC 2.A.57) family.</text>
</comment>
<reference evidence="9 10" key="1">
    <citation type="submission" date="2016-10" db="EMBL/GenBank/DDBJ databases">
        <title>The genome of Paramicrosporidium saccamoebae is the missing link in understanding Cryptomycota and Microsporidia evolution.</title>
        <authorList>
            <person name="Quandt C.A."/>
            <person name="Beaudet D."/>
            <person name="Corsaro D."/>
            <person name="Michel R."/>
            <person name="Corradi N."/>
            <person name="James T."/>
        </authorList>
    </citation>
    <scope>NUCLEOTIDE SEQUENCE [LARGE SCALE GENOMIC DNA]</scope>
    <source>
        <strain evidence="9 10">KSL3</strain>
    </source>
</reference>
<feature type="transmembrane region" description="Helical" evidence="7">
    <location>
        <begin position="153"/>
        <end position="176"/>
    </location>
</feature>
<dbReference type="Proteomes" id="UP000240830">
    <property type="component" value="Unassembled WGS sequence"/>
</dbReference>
<evidence type="ECO:0000313" key="10">
    <source>
        <dbReference type="Proteomes" id="UP000240830"/>
    </source>
</evidence>
<evidence type="ECO:0000256" key="5">
    <source>
        <dbReference type="ARBA" id="ARBA00022989"/>
    </source>
</evidence>
<keyword evidence="6 7" id="KW-0472">Membrane</keyword>
<dbReference type="PANTHER" id="PTHR10332">
    <property type="entry name" value="EQUILIBRATIVE NUCLEOSIDE TRANSPORTER"/>
    <property type="match status" value="1"/>
</dbReference>
<accession>A0A2H9TIF3</accession>
<protein>
    <recommendedName>
        <fullName evidence="8">Arrestin C-terminal-like domain-containing protein</fullName>
    </recommendedName>
</protein>
<feature type="transmembrane region" description="Helical" evidence="7">
    <location>
        <begin position="361"/>
        <end position="383"/>
    </location>
</feature>
<dbReference type="Pfam" id="PF01733">
    <property type="entry name" value="Nucleoside_tran"/>
    <property type="match status" value="2"/>
</dbReference>
<dbReference type="PANTHER" id="PTHR10332:SF88">
    <property type="entry name" value="EQUILIBRATIVE NUCLEOSIDE TRANSPORTER 1, ISOFORM A"/>
    <property type="match status" value="1"/>
</dbReference>
<dbReference type="InterPro" id="IPR002259">
    <property type="entry name" value="Eqnu_transpt"/>
</dbReference>
<evidence type="ECO:0000256" key="1">
    <source>
        <dbReference type="ARBA" id="ARBA00004141"/>
    </source>
</evidence>
<dbReference type="GO" id="GO:0015205">
    <property type="term" value="F:nucleobase transmembrane transporter activity"/>
    <property type="evidence" value="ECO:0007669"/>
    <property type="project" value="TreeGrafter"/>
</dbReference>
<feature type="domain" description="Arrestin C-terminal-like" evidence="8">
    <location>
        <begin position="647"/>
        <end position="777"/>
    </location>
</feature>
<dbReference type="InterPro" id="IPR011022">
    <property type="entry name" value="Arrestin_C-like"/>
</dbReference>
<comment type="caution">
    <text evidence="9">The sequence shown here is derived from an EMBL/GenBank/DDBJ whole genome shotgun (WGS) entry which is preliminary data.</text>
</comment>
<keyword evidence="5 7" id="KW-1133">Transmembrane helix</keyword>
<dbReference type="GO" id="GO:0000329">
    <property type="term" value="C:fungal-type vacuole membrane"/>
    <property type="evidence" value="ECO:0007669"/>
    <property type="project" value="TreeGrafter"/>
</dbReference>
<feature type="transmembrane region" description="Helical" evidence="7">
    <location>
        <begin position="417"/>
        <end position="436"/>
    </location>
</feature>
<dbReference type="OrthoDB" id="46396at2759"/>
<evidence type="ECO:0000256" key="6">
    <source>
        <dbReference type="ARBA" id="ARBA00023136"/>
    </source>
</evidence>
<feature type="transmembrane region" description="Helical" evidence="7">
    <location>
        <begin position="60"/>
        <end position="82"/>
    </location>
</feature>
<dbReference type="AlphaFoldDB" id="A0A2H9TIF3"/>
<dbReference type="GO" id="GO:0005886">
    <property type="term" value="C:plasma membrane"/>
    <property type="evidence" value="ECO:0007669"/>
    <property type="project" value="TreeGrafter"/>
</dbReference>
<feature type="transmembrane region" description="Helical" evidence="7">
    <location>
        <begin position="94"/>
        <end position="115"/>
    </location>
</feature>
<gene>
    <name evidence="9" type="ORF">PSACC_02618</name>
</gene>